<name>A0A1Q2SNC0_9GAMM</name>
<gene>
    <name evidence="1" type="ORF">TAO_1241</name>
</gene>
<accession>A0A1Q2SNC0</accession>
<evidence type="ECO:0000313" key="1">
    <source>
        <dbReference type="EMBL" id="BAW80611.1"/>
    </source>
</evidence>
<dbReference type="RefSeq" id="WP_096527135.1">
    <property type="nucleotide sequence ID" value="NZ_AP014836.1"/>
</dbReference>
<dbReference type="AlphaFoldDB" id="A0A1Q2SNC0"/>
<protein>
    <submittedName>
        <fullName evidence="1">Hypothetical conserved protein</fullName>
    </submittedName>
</protein>
<dbReference type="EMBL" id="AP014836">
    <property type="protein sequence ID" value="BAW80611.1"/>
    <property type="molecule type" value="Genomic_DNA"/>
</dbReference>
<dbReference type="OrthoDB" id="9180264at2"/>
<evidence type="ECO:0000313" key="2">
    <source>
        <dbReference type="Proteomes" id="UP000243679"/>
    </source>
</evidence>
<dbReference type="Proteomes" id="UP000243679">
    <property type="component" value="Chromosome"/>
</dbReference>
<organism evidence="1 2">
    <name type="scientific">Candidatus Nitrosoglobus terrae</name>
    <dbReference type="NCBI Taxonomy" id="1630141"/>
    <lineage>
        <taxon>Bacteria</taxon>
        <taxon>Pseudomonadati</taxon>
        <taxon>Pseudomonadota</taxon>
        <taxon>Gammaproteobacteria</taxon>
        <taxon>Chromatiales</taxon>
        <taxon>Chromatiaceae</taxon>
        <taxon>Candidatus Nitrosoglobus</taxon>
    </lineage>
</organism>
<dbReference type="KEGG" id="ntt:TAO_1241"/>
<proteinExistence type="predicted"/>
<sequence>MNKQDRLKKAIERGEVLKIIYYDGGQSGVFRYISPLQIENGKIRSHCYLSKNIKFFNINQLTIVEKNNSSKIKLWNSDFKENLYYESVSDFINKEIITLTQLGWYIANDKDQVFLYSKPNNRYLYSNNYADIWLVQQKHINKLKINNPNGMPVYGANKKMLWDVGGRNRNTKTYKMLDKAAGQFMNLARLLAPKLEDMIIYGN</sequence>
<keyword evidence="2" id="KW-1185">Reference proteome</keyword>
<reference evidence="1 2" key="1">
    <citation type="journal article" date="2017" name="ISME J.">
        <title>An acid-tolerant ammonia-oxidizing ?-proteobacterium from soil.</title>
        <authorList>
            <person name="Hayatsu M."/>
            <person name="Tago K."/>
            <person name="Uchiyama I."/>
            <person name="Toyoda A."/>
            <person name="Wang Y."/>
            <person name="Shimomura Y."/>
            <person name="Okubo T."/>
            <person name="Kurisu F."/>
            <person name="Hirono Y."/>
            <person name="Nonaka K."/>
            <person name="Akiyama H."/>
            <person name="Itoh T."/>
            <person name="Takami H."/>
        </authorList>
    </citation>
    <scope>NUCLEOTIDE SEQUENCE [LARGE SCALE GENOMIC DNA]</scope>
    <source>
        <strain evidence="1 2">TAO100</strain>
    </source>
</reference>